<keyword evidence="1" id="KW-0812">Transmembrane</keyword>
<evidence type="ECO:0000313" key="3">
    <source>
        <dbReference type="WBParaSite" id="Csp11.Scaffold629.g16399.t1"/>
    </source>
</evidence>
<protein>
    <submittedName>
        <fullName evidence="3">NR LBD domain-containing protein</fullName>
    </submittedName>
</protein>
<evidence type="ECO:0000313" key="2">
    <source>
        <dbReference type="Proteomes" id="UP000095282"/>
    </source>
</evidence>
<accession>A0A1I7UA36</accession>
<dbReference type="WBParaSite" id="Csp11.Scaffold629.g16399.t1">
    <property type="protein sequence ID" value="Csp11.Scaffold629.g16399.t1"/>
    <property type="gene ID" value="Csp11.Scaffold629.g16399"/>
</dbReference>
<dbReference type="Proteomes" id="UP000095282">
    <property type="component" value="Unplaced"/>
</dbReference>
<keyword evidence="2" id="KW-1185">Reference proteome</keyword>
<evidence type="ECO:0000256" key="1">
    <source>
        <dbReference type="SAM" id="Phobius"/>
    </source>
</evidence>
<name>A0A1I7UA36_9PELO</name>
<keyword evidence="1" id="KW-1133">Transmembrane helix</keyword>
<proteinExistence type="predicted"/>
<organism evidence="2 3">
    <name type="scientific">Caenorhabditis tropicalis</name>
    <dbReference type="NCBI Taxonomy" id="1561998"/>
    <lineage>
        <taxon>Eukaryota</taxon>
        <taxon>Metazoa</taxon>
        <taxon>Ecdysozoa</taxon>
        <taxon>Nematoda</taxon>
        <taxon>Chromadorea</taxon>
        <taxon>Rhabditida</taxon>
        <taxon>Rhabditina</taxon>
        <taxon>Rhabditomorpha</taxon>
        <taxon>Rhabditoidea</taxon>
        <taxon>Rhabditidae</taxon>
        <taxon>Peloderinae</taxon>
        <taxon>Caenorhabditis</taxon>
    </lineage>
</organism>
<dbReference type="AlphaFoldDB" id="A0A1I7UA36"/>
<sequence>MEDVLENGSVEQPNDIIVKQRISNWIRHLDFLEESNLLTDIPQVVQHLLIDSILVLISFYLSNVGFVESRFELLHYTYTYMYLEIVSLCSLQIDVILLLNKRRRNKYMITIQELFHSNQQVV</sequence>
<reference evidence="3" key="1">
    <citation type="submission" date="2016-11" db="UniProtKB">
        <authorList>
            <consortium name="WormBaseParasite"/>
        </authorList>
    </citation>
    <scope>IDENTIFICATION</scope>
</reference>
<keyword evidence="1" id="KW-0472">Membrane</keyword>
<feature type="transmembrane region" description="Helical" evidence="1">
    <location>
        <begin position="48"/>
        <end position="67"/>
    </location>
</feature>
<feature type="transmembrane region" description="Helical" evidence="1">
    <location>
        <begin position="79"/>
        <end position="99"/>
    </location>
</feature>